<evidence type="ECO:0000256" key="4">
    <source>
        <dbReference type="ARBA" id="ARBA00022777"/>
    </source>
</evidence>
<keyword evidence="3 6" id="KW-0808">Transferase</keyword>
<dbReference type="KEGG" id="mfk:E2N92_11470"/>
<dbReference type="GO" id="GO:0019546">
    <property type="term" value="P:L-arginine deiminase pathway"/>
    <property type="evidence" value="ECO:0007669"/>
    <property type="project" value="TreeGrafter"/>
</dbReference>
<name>A0A8G1A3Z7_9EURY</name>
<dbReference type="Gene3D" id="3.40.1160.10">
    <property type="entry name" value="Acetylglutamate kinase-like"/>
    <property type="match status" value="1"/>
</dbReference>
<dbReference type="InterPro" id="IPR036393">
    <property type="entry name" value="AceGlu_kinase-like_sf"/>
</dbReference>
<organism evidence="8 9">
    <name type="scientific">Methanofollis formosanus</name>
    <dbReference type="NCBI Taxonomy" id="299308"/>
    <lineage>
        <taxon>Archaea</taxon>
        <taxon>Methanobacteriati</taxon>
        <taxon>Methanobacteriota</taxon>
        <taxon>Stenosarchaea group</taxon>
        <taxon>Methanomicrobia</taxon>
        <taxon>Methanomicrobiales</taxon>
        <taxon>Methanomicrobiaceae</taxon>
        <taxon>Methanofollis</taxon>
    </lineage>
</organism>
<dbReference type="Proteomes" id="UP000826709">
    <property type="component" value="Chromosome"/>
</dbReference>
<dbReference type="GO" id="GO:0008804">
    <property type="term" value="F:carbamate kinase activity"/>
    <property type="evidence" value="ECO:0007669"/>
    <property type="project" value="UniProtKB-UniRule"/>
</dbReference>
<evidence type="ECO:0000313" key="8">
    <source>
        <dbReference type="EMBL" id="QYZ79998.1"/>
    </source>
</evidence>
<reference evidence="8" key="1">
    <citation type="journal article" date="2005" name="Int. J. Syst. Evol. Microbiol.">
        <title>Methanofollis formosanus sp. nov., isolated from a fish pond.</title>
        <authorList>
            <person name="Wu S.Y."/>
            <person name="Chen S.C."/>
            <person name="Lai M.C."/>
        </authorList>
    </citation>
    <scope>NUCLEOTIDE SEQUENCE</scope>
    <source>
        <strain evidence="8">ML15</strain>
    </source>
</reference>
<evidence type="ECO:0000256" key="3">
    <source>
        <dbReference type="ARBA" id="ARBA00022679"/>
    </source>
</evidence>
<dbReference type="InterPro" id="IPR001048">
    <property type="entry name" value="Asp/Glu/Uridylate_kinase"/>
</dbReference>
<dbReference type="NCBIfam" id="TIGR00746">
    <property type="entry name" value="arcC"/>
    <property type="match status" value="1"/>
</dbReference>
<dbReference type="PRINTS" id="PR01469">
    <property type="entry name" value="CARBMTKINASE"/>
</dbReference>
<evidence type="ECO:0000259" key="7">
    <source>
        <dbReference type="Pfam" id="PF00696"/>
    </source>
</evidence>
<dbReference type="InterPro" id="IPR003964">
    <property type="entry name" value="Carb_kinase"/>
</dbReference>
<evidence type="ECO:0000256" key="1">
    <source>
        <dbReference type="ARBA" id="ARBA00011066"/>
    </source>
</evidence>
<sequence length="311" mass="32277">MKIVAALGGNAIIRYREKGTAEEQLGHIDAAVAPLARMVAAGHRVHVTHGNGPQVGDILLQNECAKEEVPRMPLDVCGAESQGMIGYMIQQCMQNRLEALGVQAPVTAVLTRTLVDAADPAFAAPSKAIGPYYTRAEARSLADAEGWTVREEVGRGWRRLVPSPVPSEILEAGAVRALFESGAVVIAGGGGGVPVVRATDGLRGVEAVVDKDLAAERLASAVGADLLLMLTDVAGVYLHFGGPDEEMIRKIDAQKARALLARGEFGAGTMAPKIEAAARFVEGGGRAAVIAHLDAAEAALAGRAGTRVTLA</sequence>
<dbReference type="RefSeq" id="WP_220681305.1">
    <property type="nucleotide sequence ID" value="NZ_CP037968.1"/>
</dbReference>
<comment type="similarity">
    <text evidence="1 6">Belongs to the carbamate kinase family.</text>
</comment>
<feature type="domain" description="Aspartate/glutamate/uridylate kinase" evidence="7">
    <location>
        <begin position="1"/>
        <end position="291"/>
    </location>
</feature>
<dbReference type="CDD" id="cd04235">
    <property type="entry name" value="AAK_CK"/>
    <property type="match status" value="1"/>
</dbReference>
<dbReference type="FunFam" id="3.40.1160.10:FF:000007">
    <property type="entry name" value="Carbamate kinase"/>
    <property type="match status" value="1"/>
</dbReference>
<dbReference type="NCBIfam" id="NF009007">
    <property type="entry name" value="PRK12352.1"/>
    <property type="match status" value="1"/>
</dbReference>
<protein>
    <recommendedName>
        <fullName evidence="2 5">Carbamate kinase</fullName>
    </recommendedName>
</protein>
<evidence type="ECO:0000313" key="9">
    <source>
        <dbReference type="Proteomes" id="UP000826709"/>
    </source>
</evidence>
<dbReference type="Pfam" id="PF00696">
    <property type="entry name" value="AA_kinase"/>
    <property type="match status" value="1"/>
</dbReference>
<dbReference type="PIRSF" id="PIRSF000723">
    <property type="entry name" value="Carbamate_kin"/>
    <property type="match status" value="1"/>
</dbReference>
<dbReference type="PANTHER" id="PTHR30409:SF1">
    <property type="entry name" value="CARBAMATE KINASE-RELATED"/>
    <property type="match status" value="1"/>
</dbReference>
<accession>A0A8G1A3Z7</accession>
<keyword evidence="9" id="KW-1185">Reference proteome</keyword>
<keyword evidence="4 6" id="KW-0418">Kinase</keyword>
<proteinExistence type="inferred from homology"/>
<dbReference type="EMBL" id="CP037968">
    <property type="protein sequence ID" value="QYZ79998.1"/>
    <property type="molecule type" value="Genomic_DNA"/>
</dbReference>
<dbReference type="SUPFAM" id="SSF53633">
    <property type="entry name" value="Carbamate kinase-like"/>
    <property type="match status" value="1"/>
</dbReference>
<reference evidence="8" key="2">
    <citation type="submission" date="2019-03" db="EMBL/GenBank/DDBJ databases">
        <authorList>
            <person name="Chen S.-C."/>
            <person name="Wu S.-Y."/>
            <person name="Lai M.-C."/>
        </authorList>
    </citation>
    <scope>NUCLEOTIDE SEQUENCE</scope>
    <source>
        <strain evidence="8">ML15</strain>
    </source>
</reference>
<evidence type="ECO:0000256" key="5">
    <source>
        <dbReference type="NCBIfam" id="TIGR00746"/>
    </source>
</evidence>
<dbReference type="PANTHER" id="PTHR30409">
    <property type="entry name" value="CARBAMATE KINASE"/>
    <property type="match status" value="1"/>
</dbReference>
<dbReference type="GO" id="GO:0005829">
    <property type="term" value="C:cytosol"/>
    <property type="evidence" value="ECO:0007669"/>
    <property type="project" value="TreeGrafter"/>
</dbReference>
<dbReference type="OrthoDB" id="31128at2157"/>
<dbReference type="AlphaFoldDB" id="A0A8G1A3Z7"/>
<gene>
    <name evidence="8" type="primary">arcC</name>
    <name evidence="8" type="ORF">E2N92_11470</name>
</gene>
<evidence type="ECO:0000256" key="2">
    <source>
        <dbReference type="ARBA" id="ARBA00020752"/>
    </source>
</evidence>
<evidence type="ECO:0000256" key="6">
    <source>
        <dbReference type="PIRNR" id="PIRNR000723"/>
    </source>
</evidence>